<dbReference type="EMBL" id="PNIQ01000542">
    <property type="protein sequence ID" value="PMP81442.1"/>
    <property type="molecule type" value="Genomic_DNA"/>
</dbReference>
<sequence length="414" mass="45212">MAARRILLTLIGLLSIIILIGTLSAGIITFLLFTNRPLDQKLLVVGPDRRLALIDRQGTVQVLAEDISPELFRFPALAPDGTRIAYIGQEGNASVLRVIDLTTGNRLELYRSTINPPLYIVWSPDSRSLSFLSNRARGLGLHIVPADGSRPAELVSSSTGSLYLAWQPDSSSLLVHIDGSLFEDGRVITVQPGRQQPLYELNDPGFFQVPAWSIDGESFFYVAQPPVEGPPMVEKVESVLSRVKVGETQAQALAREPMAAIIFSRSPQSDEIAYTTVGPNGFGPLKLVGLDGKVQTLSAANDNVIAFFWSPTGEQIAYLTPAGRTTDGFVQVRWQVVNRTGGTPRSLTTFAPSDAFLAQINYFDAYALSFDLWSHDGRALVYSARDGVYVLDVGRGIAKRHSDGTLAMWLPPRR</sequence>
<dbReference type="Pfam" id="PF07676">
    <property type="entry name" value="PD40"/>
    <property type="match status" value="1"/>
</dbReference>
<feature type="transmembrane region" description="Helical" evidence="2">
    <location>
        <begin position="7"/>
        <end position="33"/>
    </location>
</feature>
<evidence type="ECO:0000256" key="1">
    <source>
        <dbReference type="ARBA" id="ARBA00009820"/>
    </source>
</evidence>
<dbReference type="AlphaFoldDB" id="A0A2J6X4R3"/>
<dbReference type="InterPro" id="IPR011042">
    <property type="entry name" value="6-blade_b-propeller_TolB-like"/>
</dbReference>
<evidence type="ECO:0000313" key="3">
    <source>
        <dbReference type="EMBL" id="PMP81442.1"/>
    </source>
</evidence>
<gene>
    <name evidence="3" type="ORF">C0184_08250</name>
</gene>
<comment type="similarity">
    <text evidence="1">Belongs to the TolB family.</text>
</comment>
<keyword evidence="2" id="KW-1133">Transmembrane helix</keyword>
<dbReference type="SUPFAM" id="SSF82171">
    <property type="entry name" value="DPP6 N-terminal domain-like"/>
    <property type="match status" value="1"/>
</dbReference>
<accession>A0A2J6X4R3</accession>
<evidence type="ECO:0000313" key="4">
    <source>
        <dbReference type="Proteomes" id="UP000243376"/>
    </source>
</evidence>
<dbReference type="Gene3D" id="2.120.10.30">
    <property type="entry name" value="TolB, C-terminal domain"/>
    <property type="match status" value="2"/>
</dbReference>
<comment type="caution">
    <text evidence="3">The sequence shown here is derived from an EMBL/GenBank/DDBJ whole genome shotgun (WGS) entry which is preliminary data.</text>
</comment>
<dbReference type="Proteomes" id="UP000243376">
    <property type="component" value="Unassembled WGS sequence"/>
</dbReference>
<protein>
    <submittedName>
        <fullName evidence="3">Uncharacterized protein</fullName>
    </submittedName>
</protein>
<name>A0A2J6X4R3_9CHLR</name>
<proteinExistence type="inferred from homology"/>
<keyword evidence="2" id="KW-0812">Transmembrane</keyword>
<dbReference type="PANTHER" id="PTHR36842">
    <property type="entry name" value="PROTEIN TOLB HOMOLOG"/>
    <property type="match status" value="1"/>
</dbReference>
<dbReference type="InterPro" id="IPR011659">
    <property type="entry name" value="WD40"/>
</dbReference>
<organism evidence="3 4">
    <name type="scientific">Chloroflexus aggregans</name>
    <dbReference type="NCBI Taxonomy" id="152260"/>
    <lineage>
        <taxon>Bacteria</taxon>
        <taxon>Bacillati</taxon>
        <taxon>Chloroflexota</taxon>
        <taxon>Chloroflexia</taxon>
        <taxon>Chloroflexales</taxon>
        <taxon>Chloroflexineae</taxon>
        <taxon>Chloroflexaceae</taxon>
        <taxon>Chloroflexus</taxon>
    </lineage>
</organism>
<evidence type="ECO:0000256" key="2">
    <source>
        <dbReference type="SAM" id="Phobius"/>
    </source>
</evidence>
<dbReference type="PANTHER" id="PTHR36842:SF1">
    <property type="entry name" value="PROTEIN TOLB"/>
    <property type="match status" value="1"/>
</dbReference>
<keyword evidence="2" id="KW-0472">Membrane</keyword>
<reference evidence="3 4" key="1">
    <citation type="submission" date="2018-01" db="EMBL/GenBank/DDBJ databases">
        <title>Metagenomic assembled genomes from two thermal pools in the Uzon Caldera, Kamchatka, Russia.</title>
        <authorList>
            <person name="Wilkins L."/>
            <person name="Ettinger C."/>
        </authorList>
    </citation>
    <scope>NUCLEOTIDE SEQUENCE [LARGE SCALE GENOMIC DNA]</scope>
    <source>
        <strain evidence="3">ZAV-02</strain>
    </source>
</reference>